<dbReference type="InterPro" id="IPR035960">
    <property type="entry name" value="Secretoglobin_sf"/>
</dbReference>
<dbReference type="PRINTS" id="PR00827">
    <property type="entry name" value="FELALLERGEN"/>
</dbReference>
<proteinExistence type="inferred from homology"/>
<comment type="similarity">
    <text evidence="2">Belongs to the secretoglobin family.</text>
</comment>
<dbReference type="Gene3D" id="1.20.920.50">
    <property type="match status" value="1"/>
</dbReference>
<feature type="compositionally biased region" description="Low complexity" evidence="5">
    <location>
        <begin position="112"/>
        <end position="128"/>
    </location>
</feature>
<evidence type="ECO:0000256" key="5">
    <source>
        <dbReference type="SAM" id="MobiDB-lite"/>
    </source>
</evidence>
<dbReference type="RefSeq" id="XP_040591378.1">
    <property type="nucleotide sequence ID" value="XM_040735444.1"/>
</dbReference>
<dbReference type="InterPro" id="IPR016126">
    <property type="entry name" value="Secretoglobin"/>
</dbReference>
<feature type="signal peptide" evidence="6">
    <location>
        <begin position="1"/>
        <end position="19"/>
    </location>
</feature>
<dbReference type="SUPFAM" id="SSF48201">
    <property type="entry name" value="Uteroglobin-like"/>
    <property type="match status" value="1"/>
</dbReference>
<keyword evidence="7" id="KW-1185">Reference proteome</keyword>
<dbReference type="PANTHER" id="PTHR21226:SF8">
    <property type="entry name" value="ABPA10-RELATED"/>
    <property type="match status" value="1"/>
</dbReference>
<accession>A0ABM2WLV5</accession>
<evidence type="ECO:0000256" key="3">
    <source>
        <dbReference type="ARBA" id="ARBA00022525"/>
    </source>
</evidence>
<sequence>MKLHGALTMLGAALLLTSGGDCGICPTIKEELELFLGPSGDAYINFVKKYKDDNATLENAENLKTCEDNKLTEEDKESVCSLLLQTPLGLRLISGSRSASRLLREGRPECDSATGGRARGASSASLVV</sequence>
<protein>
    <submittedName>
        <fullName evidence="8">Major allergen I polypeptide chain 1-like</fullName>
    </submittedName>
</protein>
<dbReference type="InterPro" id="IPR006178">
    <property type="entry name" value="CH1-like"/>
</dbReference>
<dbReference type="Pfam" id="PF01099">
    <property type="entry name" value="Uteroglobin"/>
    <property type="match status" value="1"/>
</dbReference>
<evidence type="ECO:0000256" key="1">
    <source>
        <dbReference type="ARBA" id="ARBA00004613"/>
    </source>
</evidence>
<evidence type="ECO:0000313" key="7">
    <source>
        <dbReference type="Proteomes" id="UP000886700"/>
    </source>
</evidence>
<dbReference type="SMART" id="SM00096">
    <property type="entry name" value="UTG"/>
    <property type="match status" value="1"/>
</dbReference>
<evidence type="ECO:0000313" key="8">
    <source>
        <dbReference type="RefSeq" id="XP_040591378.1"/>
    </source>
</evidence>
<dbReference type="InterPro" id="IPR053723">
    <property type="entry name" value="Secretoglobin_Domain_sf"/>
</dbReference>
<keyword evidence="4 6" id="KW-0732">Signal</keyword>
<dbReference type="PANTHER" id="PTHR21226">
    <property type="entry name" value="ABPA10-RELATED"/>
    <property type="match status" value="1"/>
</dbReference>
<gene>
    <name evidence="8" type="primary">LOC121135975</name>
</gene>
<keyword evidence="3" id="KW-0964">Secreted</keyword>
<name>A0ABM2WLV5_MESAU</name>
<evidence type="ECO:0000256" key="6">
    <source>
        <dbReference type="SAM" id="SignalP"/>
    </source>
</evidence>
<dbReference type="Proteomes" id="UP000886700">
    <property type="component" value="Unplaced"/>
</dbReference>
<organism evidence="7 8">
    <name type="scientific">Mesocricetus auratus</name>
    <name type="common">Golden hamster</name>
    <dbReference type="NCBI Taxonomy" id="10036"/>
    <lineage>
        <taxon>Eukaryota</taxon>
        <taxon>Metazoa</taxon>
        <taxon>Chordata</taxon>
        <taxon>Craniata</taxon>
        <taxon>Vertebrata</taxon>
        <taxon>Euteleostomi</taxon>
        <taxon>Mammalia</taxon>
        <taxon>Eutheria</taxon>
        <taxon>Euarchontoglires</taxon>
        <taxon>Glires</taxon>
        <taxon>Rodentia</taxon>
        <taxon>Myomorpha</taxon>
        <taxon>Muroidea</taxon>
        <taxon>Cricetidae</taxon>
        <taxon>Cricetinae</taxon>
        <taxon>Mesocricetus</taxon>
    </lineage>
</organism>
<comment type="subcellular location">
    <subcellularLocation>
        <location evidence="1">Secreted</location>
    </subcellularLocation>
</comment>
<feature type="region of interest" description="Disordered" evidence="5">
    <location>
        <begin position="104"/>
        <end position="128"/>
    </location>
</feature>
<dbReference type="PROSITE" id="PS51311">
    <property type="entry name" value="SCGB"/>
    <property type="match status" value="1"/>
</dbReference>
<feature type="chain" id="PRO_5047356342" evidence="6">
    <location>
        <begin position="20"/>
        <end position="128"/>
    </location>
</feature>
<reference evidence="8" key="1">
    <citation type="submission" date="2025-08" db="UniProtKB">
        <authorList>
            <consortium name="RefSeq"/>
        </authorList>
    </citation>
    <scope>IDENTIFICATION</scope>
    <source>
        <tissue evidence="8">Liver</tissue>
    </source>
</reference>
<evidence type="ECO:0000256" key="4">
    <source>
        <dbReference type="ARBA" id="ARBA00022729"/>
    </source>
</evidence>
<dbReference type="GeneID" id="121135975"/>
<evidence type="ECO:0000256" key="2">
    <source>
        <dbReference type="ARBA" id="ARBA00008650"/>
    </source>
</evidence>